<dbReference type="AlphaFoldDB" id="A0A2U2CCH5"/>
<comment type="caution">
    <text evidence="3">The sequence shown here is derived from an EMBL/GenBank/DDBJ whole genome shotgun (WGS) entry which is preliminary data.</text>
</comment>
<dbReference type="InterPro" id="IPR007410">
    <property type="entry name" value="LpqE-like"/>
</dbReference>
<dbReference type="InterPro" id="IPR036182">
    <property type="entry name" value="PCuAC_sf"/>
</dbReference>
<keyword evidence="4" id="KW-1185">Reference proteome</keyword>
<dbReference type="EMBL" id="QEYD01000004">
    <property type="protein sequence ID" value="PWE29596.1"/>
    <property type="molecule type" value="Genomic_DNA"/>
</dbReference>
<dbReference type="PANTHER" id="PTHR36302">
    <property type="entry name" value="BLR7088 PROTEIN"/>
    <property type="match status" value="1"/>
</dbReference>
<feature type="signal peptide" evidence="2">
    <location>
        <begin position="1"/>
        <end position="20"/>
    </location>
</feature>
<keyword evidence="2" id="KW-0732">Signal</keyword>
<dbReference type="OrthoDB" id="9796962at2"/>
<evidence type="ECO:0000256" key="2">
    <source>
        <dbReference type="SAM" id="SignalP"/>
    </source>
</evidence>
<proteinExistence type="predicted"/>
<dbReference type="PANTHER" id="PTHR36302:SF1">
    <property type="entry name" value="COPPER CHAPERONE PCU(A)C"/>
    <property type="match status" value="1"/>
</dbReference>
<evidence type="ECO:0000313" key="3">
    <source>
        <dbReference type="EMBL" id="PWE29596.1"/>
    </source>
</evidence>
<sequence>MIRILPLAAAAALFAMPALACEGFGPHDAYARFSTSMSQSGAAFMVLHNHGTEDCHIAGARSDVAERTELHTHEIGDNGVARMIHVEEGFPLPADGELVLERGGKHVMLMGLTRALEQGDTFDLTLIFADGSESTFPVTVDNERMPGQMPEGATMSGHDH</sequence>
<dbReference type="Gene3D" id="2.60.40.1890">
    <property type="entry name" value="PCu(A)C copper chaperone"/>
    <property type="match status" value="1"/>
</dbReference>
<dbReference type="Proteomes" id="UP000244940">
    <property type="component" value="Unassembled WGS sequence"/>
</dbReference>
<name>A0A2U2CCH5_9RHOB</name>
<organism evidence="3 4">
    <name type="scientific">Pararhodobacter marinus</name>
    <dbReference type="NCBI Taxonomy" id="2184063"/>
    <lineage>
        <taxon>Bacteria</taxon>
        <taxon>Pseudomonadati</taxon>
        <taxon>Pseudomonadota</taxon>
        <taxon>Alphaproteobacteria</taxon>
        <taxon>Rhodobacterales</taxon>
        <taxon>Paracoccaceae</taxon>
        <taxon>Pararhodobacter</taxon>
    </lineage>
</organism>
<evidence type="ECO:0000313" key="4">
    <source>
        <dbReference type="Proteomes" id="UP000244940"/>
    </source>
</evidence>
<reference evidence="3 4" key="1">
    <citation type="submission" date="2018-05" db="EMBL/GenBank/DDBJ databases">
        <title>Pararhodobacter marina sp. nov., isolated from deep-sea water of the Indian Ocean.</title>
        <authorList>
            <person name="Lai Q.Sr."/>
            <person name="Liu X."/>
            <person name="Shao Z."/>
        </authorList>
    </citation>
    <scope>NUCLEOTIDE SEQUENCE [LARGE SCALE GENOMIC DNA]</scope>
    <source>
        <strain evidence="3 4">CIC4N-9</strain>
    </source>
</reference>
<dbReference type="InterPro" id="IPR058248">
    <property type="entry name" value="Lxx211020-like"/>
</dbReference>
<protein>
    <submittedName>
        <fullName evidence="3">Copper-binding protein</fullName>
    </submittedName>
</protein>
<accession>A0A2U2CCH5</accession>
<dbReference type="RefSeq" id="WP_109532709.1">
    <property type="nucleotide sequence ID" value="NZ_QEYD01000004.1"/>
</dbReference>
<dbReference type="GeneID" id="94364742"/>
<dbReference type="SUPFAM" id="SSF110087">
    <property type="entry name" value="DR1885-like metal-binding protein"/>
    <property type="match status" value="1"/>
</dbReference>
<feature type="chain" id="PRO_5015525499" evidence="2">
    <location>
        <begin position="21"/>
        <end position="160"/>
    </location>
</feature>
<gene>
    <name evidence="3" type="ORF">C4N9_07565</name>
</gene>
<evidence type="ECO:0000256" key="1">
    <source>
        <dbReference type="SAM" id="MobiDB-lite"/>
    </source>
</evidence>
<dbReference type="Pfam" id="PF04314">
    <property type="entry name" value="PCuAC"/>
    <property type="match status" value="1"/>
</dbReference>
<feature type="region of interest" description="Disordered" evidence="1">
    <location>
        <begin position="137"/>
        <end position="160"/>
    </location>
</feature>